<dbReference type="KEGG" id="sgrg:L0C25_03280"/>
<dbReference type="AlphaFoldDB" id="A0AA46TJN8"/>
<protein>
    <submittedName>
        <fullName evidence="1">Uncharacterized protein</fullName>
    </submittedName>
</protein>
<dbReference type="EMBL" id="CP094970">
    <property type="protein sequence ID" value="UYM06109.1"/>
    <property type="molecule type" value="Genomic_DNA"/>
</dbReference>
<evidence type="ECO:0000313" key="2">
    <source>
        <dbReference type="Proteomes" id="UP001164390"/>
    </source>
</evidence>
<reference evidence="1" key="1">
    <citation type="submission" date="2022-01" db="EMBL/GenBank/DDBJ databases">
        <title>Nocardioidaceae gen. sp. A5X3R13.</title>
        <authorList>
            <person name="Lopez Marin M.A."/>
            <person name="Uhlik O."/>
        </authorList>
    </citation>
    <scope>NUCLEOTIDE SEQUENCE</scope>
    <source>
        <strain evidence="1">A5X3R13</strain>
    </source>
</reference>
<sequence length="100" mass="10639">MLTASVAATLPATVAGRQVARELKPVDAEPALSPREMFTSDLLTRAAVVPAAFGMMSRRSVKGAMIGLGVATAATVAEHGWLALFGDPYAREERRRLTRT</sequence>
<dbReference type="RefSeq" id="WP_271634957.1">
    <property type="nucleotide sequence ID" value="NZ_CP094970.1"/>
</dbReference>
<dbReference type="Proteomes" id="UP001164390">
    <property type="component" value="Chromosome"/>
</dbReference>
<evidence type="ECO:0000313" key="1">
    <source>
        <dbReference type="EMBL" id="UYM06109.1"/>
    </source>
</evidence>
<name>A0AA46TJN8_9ACTN</name>
<gene>
    <name evidence="1" type="ORF">L0C25_03280</name>
</gene>
<proteinExistence type="predicted"/>
<accession>A0AA46TJN8</accession>
<keyword evidence="2" id="KW-1185">Reference proteome</keyword>
<organism evidence="1 2">
    <name type="scientific">Solicola gregarius</name>
    <dbReference type="NCBI Taxonomy" id="2908642"/>
    <lineage>
        <taxon>Bacteria</taxon>
        <taxon>Bacillati</taxon>
        <taxon>Actinomycetota</taxon>
        <taxon>Actinomycetes</taxon>
        <taxon>Propionibacteriales</taxon>
        <taxon>Nocardioidaceae</taxon>
        <taxon>Solicola</taxon>
    </lineage>
</organism>